<accession>A0A2U2JAD0</accession>
<dbReference type="InterPro" id="IPR003593">
    <property type="entry name" value="AAA+_ATPase"/>
</dbReference>
<dbReference type="Pfam" id="PF13481">
    <property type="entry name" value="AAA_25"/>
    <property type="match status" value="1"/>
</dbReference>
<evidence type="ECO:0000259" key="1">
    <source>
        <dbReference type="SMART" id="SM00382"/>
    </source>
</evidence>
<comment type="caution">
    <text evidence="2">The sequence shown here is derived from an EMBL/GenBank/DDBJ whole genome shotgun (WGS) entry which is preliminary data.</text>
</comment>
<gene>
    <name evidence="2" type="ORF">DIS07_08215</name>
</gene>
<evidence type="ECO:0000313" key="3">
    <source>
        <dbReference type="Proteomes" id="UP000245670"/>
    </source>
</evidence>
<name>A0A2U2JAD0_9FLAO</name>
<organism evidence="2 3">
    <name type="scientific">Polaribacter aquimarinus</name>
    <dbReference type="NCBI Taxonomy" id="2100726"/>
    <lineage>
        <taxon>Bacteria</taxon>
        <taxon>Pseudomonadati</taxon>
        <taxon>Bacteroidota</taxon>
        <taxon>Flavobacteriia</taxon>
        <taxon>Flavobacteriales</taxon>
        <taxon>Flavobacteriaceae</taxon>
    </lineage>
</organism>
<keyword evidence="3" id="KW-1185">Reference proteome</keyword>
<dbReference type="SMART" id="SM00382">
    <property type="entry name" value="AAA"/>
    <property type="match status" value="1"/>
</dbReference>
<dbReference type="SUPFAM" id="SSF52540">
    <property type="entry name" value="P-loop containing nucleoside triphosphate hydrolases"/>
    <property type="match status" value="1"/>
</dbReference>
<dbReference type="OrthoDB" id="1407597at2"/>
<dbReference type="Gene3D" id="3.40.50.300">
    <property type="entry name" value="P-loop containing nucleotide triphosphate hydrolases"/>
    <property type="match status" value="1"/>
</dbReference>
<evidence type="ECO:0000313" key="2">
    <source>
        <dbReference type="EMBL" id="PWG05221.1"/>
    </source>
</evidence>
<reference evidence="2 3" key="1">
    <citation type="submission" date="2018-05" db="EMBL/GenBank/DDBJ databases">
        <title>Polaribacter aquimarinus sp. nov., isolated from sediment in a sediment of sea.</title>
        <authorList>
            <person name="Lu D."/>
        </authorList>
    </citation>
    <scope>NUCLEOTIDE SEQUENCE [LARGE SCALE GENOMIC DNA]</scope>
    <source>
        <strain evidence="2 3">ZY113</strain>
    </source>
</reference>
<dbReference type="InterPro" id="IPR027417">
    <property type="entry name" value="P-loop_NTPase"/>
</dbReference>
<feature type="domain" description="AAA+ ATPase" evidence="1">
    <location>
        <begin position="34"/>
        <end position="221"/>
    </location>
</feature>
<sequence length="343" mass="39359">MSNKKEKGFLSLGEMLKEKETRPPTKFLFSGIKQNSMGLIFGPSKSGKTIFCENLAMCIAMGASEYFGYQLDGVPKRVLFVGLEEFWENRADRNGLQLKDLDDNQKQLVSDNLLIQPIDFITKINDEKDWEKLEKMIKDSKAEVVFIDSITRMNSGKLENSADSEKLMQRLRDICHRTKVTLICVHHTPKMGDKIIDIDCIKGSSTFAQESDFAIAVTKSFSGKRYVKEIFFRYAPVNNEFVKEFEITDSVWLEYVGDISESGNSIKPDRRIKSESRKAIVQYLDENCCQTYKTSDLVNHFKQTLSIQDRQVQTYLSELVLNNKIKNEKKGYYSSVNCEDNGK</sequence>
<dbReference type="AlphaFoldDB" id="A0A2U2JAD0"/>
<dbReference type="RefSeq" id="WP_109404766.1">
    <property type="nucleotide sequence ID" value="NZ_QFFG01000003.1"/>
</dbReference>
<protein>
    <recommendedName>
        <fullName evidence="1">AAA+ ATPase domain-containing protein</fullName>
    </recommendedName>
</protein>
<proteinExistence type="predicted"/>
<dbReference type="Proteomes" id="UP000245670">
    <property type="component" value="Unassembled WGS sequence"/>
</dbReference>
<dbReference type="EMBL" id="QFFG01000003">
    <property type="protein sequence ID" value="PWG05221.1"/>
    <property type="molecule type" value="Genomic_DNA"/>
</dbReference>